<protein>
    <recommendedName>
        <fullName evidence="2">DUF4460 domain-containing protein</fullName>
    </recommendedName>
</protein>
<evidence type="ECO:0000256" key="1">
    <source>
        <dbReference type="SAM" id="MobiDB-lite"/>
    </source>
</evidence>
<proteinExistence type="predicted"/>
<evidence type="ECO:0000313" key="3">
    <source>
        <dbReference type="EMBL" id="KAL1520558.1"/>
    </source>
</evidence>
<evidence type="ECO:0000313" key="4">
    <source>
        <dbReference type="Proteomes" id="UP001515480"/>
    </source>
</evidence>
<accession>A0AB34JHX6</accession>
<keyword evidence="4" id="KW-1185">Reference proteome</keyword>
<comment type="caution">
    <text evidence="3">The sequence shown here is derived from an EMBL/GenBank/DDBJ whole genome shotgun (WGS) entry which is preliminary data.</text>
</comment>
<gene>
    <name evidence="3" type="ORF">AB1Y20_022134</name>
</gene>
<sequence>MARKALLQRLWRRVHPDLFQRHPHAQGVNERSMQELHAFLEVASSPAPRPHAATVDFRFFVHRTAAPPHDVSAAALREISLQWETPAARGAAPHPRRSGEVWESSADRCVAALVAQAELTEREDAADEEEDEAAAHAAPRLVRRPIPPSLQPDAHRHNAMVRLAAAAASRCKGSGARPHRPPAAPDAAVEAAAAAAAGVSVHTALSLNESLLFFHGLTESEKAPPADWDARVRLRSLLPLVSATLADEHGPILVHSSVTPHPHAPDGFASLPLGFDLPTLEASLSAAATSPARAAAEQRRASAQLALRLRGKLRGAMGCEAVEVCEQSASQDVCTLLGELLPRASELRACLEGPWSGLWLELSTRGEGGGQEGAAPACELFGSEHGGGLLLLHGTHAASQVPHFVRQSWRQLRQAQARHALLLELREQLGCRDVRTSGGVGAFASHVESLHELLAQLRMQPWRAPPREVLETVDIHIGAPSKEAALPSQSRKARVLLPDTFEPDLALDCLHQATQAAQSRKKKSRRK</sequence>
<feature type="region of interest" description="Disordered" evidence="1">
    <location>
        <begin position="121"/>
        <end position="153"/>
    </location>
</feature>
<dbReference type="PANTHER" id="PTHR31596">
    <property type="entry name" value="T-CELL ACTIVATION INHIBITOR, MITOCHONDRIAL"/>
    <property type="match status" value="1"/>
</dbReference>
<feature type="domain" description="DUF4460" evidence="2">
    <location>
        <begin position="4"/>
        <end position="83"/>
    </location>
</feature>
<dbReference type="InterPro" id="IPR028031">
    <property type="entry name" value="DUF4460"/>
</dbReference>
<reference evidence="3 4" key="1">
    <citation type="journal article" date="2024" name="Science">
        <title>Giant polyketide synthase enzymes in the biosynthesis of giant marine polyether toxins.</title>
        <authorList>
            <person name="Fallon T.R."/>
            <person name="Shende V.V."/>
            <person name="Wierzbicki I.H."/>
            <person name="Pendleton A.L."/>
            <person name="Watervoot N.F."/>
            <person name="Auber R.P."/>
            <person name="Gonzalez D.J."/>
            <person name="Wisecaver J.H."/>
            <person name="Moore B.S."/>
        </authorList>
    </citation>
    <scope>NUCLEOTIDE SEQUENCE [LARGE SCALE GENOMIC DNA]</scope>
    <source>
        <strain evidence="3 4">12B1</strain>
    </source>
</reference>
<dbReference type="InterPro" id="IPR027986">
    <property type="entry name" value="TCAIM"/>
</dbReference>
<dbReference type="Proteomes" id="UP001515480">
    <property type="component" value="Unassembled WGS sequence"/>
</dbReference>
<dbReference type="AlphaFoldDB" id="A0AB34JHX6"/>
<dbReference type="EMBL" id="JBGBPQ010000008">
    <property type="protein sequence ID" value="KAL1520558.1"/>
    <property type="molecule type" value="Genomic_DNA"/>
</dbReference>
<name>A0AB34JHX6_PRYPA</name>
<dbReference type="PANTHER" id="PTHR31596:SF1">
    <property type="entry name" value="T-CELL ACTIVATION INHIBITOR, MITOCHONDRIAL"/>
    <property type="match status" value="1"/>
</dbReference>
<evidence type="ECO:0000259" key="2">
    <source>
        <dbReference type="Pfam" id="PF14687"/>
    </source>
</evidence>
<dbReference type="Pfam" id="PF14687">
    <property type="entry name" value="DUF4460"/>
    <property type="match status" value="1"/>
</dbReference>
<organism evidence="3 4">
    <name type="scientific">Prymnesium parvum</name>
    <name type="common">Toxic golden alga</name>
    <dbReference type="NCBI Taxonomy" id="97485"/>
    <lineage>
        <taxon>Eukaryota</taxon>
        <taxon>Haptista</taxon>
        <taxon>Haptophyta</taxon>
        <taxon>Prymnesiophyceae</taxon>
        <taxon>Prymnesiales</taxon>
        <taxon>Prymnesiaceae</taxon>
        <taxon>Prymnesium</taxon>
    </lineage>
</organism>
<dbReference type="GO" id="GO:0005739">
    <property type="term" value="C:mitochondrion"/>
    <property type="evidence" value="ECO:0007669"/>
    <property type="project" value="TreeGrafter"/>
</dbReference>